<dbReference type="EC" id="1.3.1.76" evidence="2"/>
<evidence type="ECO:0000313" key="7">
    <source>
        <dbReference type="Proteomes" id="UP000441925"/>
    </source>
</evidence>
<keyword evidence="7" id="KW-1185">Reference proteome</keyword>
<evidence type="ECO:0000313" key="6">
    <source>
        <dbReference type="EMBL" id="MSS78616.1"/>
    </source>
</evidence>
<keyword evidence="5" id="KW-0627">Porphyrin biosynthesis</keyword>
<evidence type="ECO:0000256" key="1">
    <source>
        <dbReference type="ARBA" id="ARBA00005010"/>
    </source>
</evidence>
<accession>A0A6N7VUT6</accession>
<dbReference type="AlphaFoldDB" id="A0A6N7VUT6"/>
<dbReference type="SUPFAM" id="SSF51735">
    <property type="entry name" value="NAD(P)-binding Rossmann-fold domains"/>
    <property type="match status" value="1"/>
</dbReference>
<dbReference type="PANTHER" id="PTHR35330">
    <property type="entry name" value="SIROHEME BIOSYNTHESIS PROTEIN MET8"/>
    <property type="match status" value="1"/>
</dbReference>
<evidence type="ECO:0000256" key="4">
    <source>
        <dbReference type="ARBA" id="ARBA00023027"/>
    </source>
</evidence>
<dbReference type="RefSeq" id="WP_154541871.1">
    <property type="nucleotide sequence ID" value="NZ_JAXDSU010000006.1"/>
</dbReference>
<keyword evidence="3" id="KW-0560">Oxidoreductase</keyword>
<dbReference type="InterPro" id="IPR036291">
    <property type="entry name" value="NAD(P)-bd_dom_sf"/>
</dbReference>
<dbReference type="UniPathway" id="UPA00262">
    <property type="reaction ID" value="UER00222"/>
</dbReference>
<dbReference type="GO" id="GO:0019354">
    <property type="term" value="P:siroheme biosynthetic process"/>
    <property type="evidence" value="ECO:0007669"/>
    <property type="project" value="UniProtKB-UniPathway"/>
</dbReference>
<organism evidence="6 7">
    <name type="scientific">Anaerococcus porci</name>
    <dbReference type="NCBI Taxonomy" id="2652269"/>
    <lineage>
        <taxon>Bacteria</taxon>
        <taxon>Bacillati</taxon>
        <taxon>Bacillota</taxon>
        <taxon>Tissierellia</taxon>
        <taxon>Tissierellales</taxon>
        <taxon>Peptoniphilaceae</taxon>
        <taxon>Anaerococcus</taxon>
    </lineage>
</organism>
<dbReference type="EMBL" id="VULQ01000015">
    <property type="protein sequence ID" value="MSS78616.1"/>
    <property type="molecule type" value="Genomic_DNA"/>
</dbReference>
<dbReference type="GO" id="GO:0004325">
    <property type="term" value="F:ferrochelatase activity"/>
    <property type="evidence" value="ECO:0007669"/>
    <property type="project" value="InterPro"/>
</dbReference>
<reference evidence="6 7" key="1">
    <citation type="submission" date="2019-08" db="EMBL/GenBank/DDBJ databases">
        <title>In-depth cultivation of the pig gut microbiome towards novel bacterial diversity and tailored functional studies.</title>
        <authorList>
            <person name="Wylensek D."/>
            <person name="Hitch T.C.A."/>
            <person name="Clavel T."/>
        </authorList>
    </citation>
    <scope>NUCLEOTIDE SEQUENCE [LARGE SCALE GENOMIC DNA]</scope>
    <source>
        <strain evidence="6 7">WCA-380-WT-2B</strain>
    </source>
</reference>
<dbReference type="Gene3D" id="3.40.50.720">
    <property type="entry name" value="NAD(P)-binding Rossmann-like Domain"/>
    <property type="match status" value="1"/>
</dbReference>
<gene>
    <name evidence="6" type="ORF">FYJ26_09510</name>
</gene>
<evidence type="ECO:0000256" key="2">
    <source>
        <dbReference type="ARBA" id="ARBA00012400"/>
    </source>
</evidence>
<dbReference type="InterPro" id="IPR028161">
    <property type="entry name" value="Met8-like"/>
</dbReference>
<keyword evidence="4" id="KW-0520">NAD</keyword>
<dbReference type="Pfam" id="PF13241">
    <property type="entry name" value="NAD_binding_7"/>
    <property type="match status" value="1"/>
</dbReference>
<proteinExistence type="predicted"/>
<dbReference type="SUPFAM" id="SSF75615">
    <property type="entry name" value="Siroheme synthase middle domains-like"/>
    <property type="match status" value="1"/>
</dbReference>
<evidence type="ECO:0000256" key="3">
    <source>
        <dbReference type="ARBA" id="ARBA00023002"/>
    </source>
</evidence>
<comment type="caution">
    <text evidence="6">The sequence shown here is derived from an EMBL/GenBank/DDBJ whole genome shotgun (WGS) entry which is preliminary data.</text>
</comment>
<name>A0A6N7VUT6_9FIRM</name>
<protein>
    <recommendedName>
        <fullName evidence="2">precorrin-2 dehydrogenase</fullName>
        <ecNumber evidence="2">1.3.1.76</ecNumber>
    </recommendedName>
</protein>
<sequence length="199" mass="23214">MRYFPISIDSKDKICLFLGAGKIAFRKIRSLLKGNFDFLVFAKDINENIKLLSETYPERFVINIGEFDENFIFPSCDFVFLASGDEVLNKKLFKKAQDRNLWVLDLTNSSDSDFYLRNNIKKDFIDISISTNGKLPFLSKMIGDDIKKYLDGLDMEKISLIINIRDKLKVKGVNSRGFLQDLYRKDRKFLDKYLESLDE</sequence>
<dbReference type="Proteomes" id="UP000441925">
    <property type="component" value="Unassembled WGS sequence"/>
</dbReference>
<dbReference type="GO" id="GO:0043115">
    <property type="term" value="F:precorrin-2 dehydrogenase activity"/>
    <property type="evidence" value="ECO:0007669"/>
    <property type="project" value="UniProtKB-EC"/>
</dbReference>
<evidence type="ECO:0000256" key="5">
    <source>
        <dbReference type="ARBA" id="ARBA00023244"/>
    </source>
</evidence>
<comment type="pathway">
    <text evidence="1">Porphyrin-containing compound metabolism; siroheme biosynthesis; sirohydrochlorin from precorrin-2: step 1/1.</text>
</comment>
<dbReference type="PANTHER" id="PTHR35330:SF1">
    <property type="entry name" value="SIROHEME BIOSYNTHESIS PROTEIN MET8"/>
    <property type="match status" value="1"/>
</dbReference>